<evidence type="ECO:0000256" key="2">
    <source>
        <dbReference type="ARBA" id="ARBA00023110"/>
    </source>
</evidence>
<dbReference type="EMBL" id="CP008884">
    <property type="protein sequence ID" value="AIF48702.1"/>
    <property type="molecule type" value="Genomic_DNA"/>
</dbReference>
<evidence type="ECO:0000256" key="5">
    <source>
        <dbReference type="SAM" id="SignalP"/>
    </source>
</evidence>
<dbReference type="AlphaFoldDB" id="A0A075K4S0"/>
<protein>
    <recommendedName>
        <fullName evidence="1">peptidylprolyl isomerase</fullName>
        <ecNumber evidence="1">5.2.1.8</ecNumber>
    </recommendedName>
</protein>
<dbReference type="RefSeq" id="WP_019465441.1">
    <property type="nucleotide sequence ID" value="NZ_ALOY01000156.1"/>
</dbReference>
<dbReference type="InterPro" id="IPR044665">
    <property type="entry name" value="E_coli_cyclophilin_A-like"/>
</dbReference>
<dbReference type="GO" id="GO:0003755">
    <property type="term" value="F:peptidyl-prolyl cis-trans isomerase activity"/>
    <property type="evidence" value="ECO:0007669"/>
    <property type="project" value="UniProtKB-KW"/>
</dbReference>
<dbReference type="Proteomes" id="UP000027987">
    <property type="component" value="Chromosome"/>
</dbReference>
<dbReference type="SUPFAM" id="SSF50891">
    <property type="entry name" value="Cyclophilin-like"/>
    <property type="match status" value="1"/>
</dbReference>
<dbReference type="OrthoDB" id="9807797at2"/>
<accession>A0A075K4S0</accession>
<reference evidence="7 8" key="1">
    <citation type="submission" date="2014-07" db="EMBL/GenBank/DDBJ databases">
        <title>Complete Genome Sequence of Dyella japonica Strain A8 Isolated from Malaysian Tropical Soil.</title>
        <authorList>
            <person name="Hui R.K.H."/>
            <person name="Chen J.-W."/>
            <person name="Chan K.-G."/>
            <person name="Leung F.C.C."/>
        </authorList>
    </citation>
    <scope>NUCLEOTIDE SEQUENCE [LARGE SCALE GENOMIC DNA]</scope>
    <source>
        <strain evidence="7 8">A8</strain>
    </source>
</reference>
<dbReference type="HOGENOM" id="CLU_068027_0_0_6"/>
<gene>
    <name evidence="7" type="ORF">HY57_16385</name>
</gene>
<keyword evidence="8" id="KW-1185">Reference proteome</keyword>
<organism evidence="7 8">
    <name type="scientific">Dyella japonica A8</name>
    <dbReference type="NCBI Taxonomy" id="1217721"/>
    <lineage>
        <taxon>Bacteria</taxon>
        <taxon>Pseudomonadati</taxon>
        <taxon>Pseudomonadota</taxon>
        <taxon>Gammaproteobacteria</taxon>
        <taxon>Lysobacterales</taxon>
        <taxon>Rhodanobacteraceae</taxon>
        <taxon>Dyella</taxon>
    </lineage>
</organism>
<dbReference type="KEGG" id="dja:HY57_16385"/>
<dbReference type="InterPro" id="IPR002130">
    <property type="entry name" value="Cyclophilin-type_PPIase_dom"/>
</dbReference>
<dbReference type="Gene3D" id="2.40.100.10">
    <property type="entry name" value="Cyclophilin-like"/>
    <property type="match status" value="1"/>
</dbReference>
<dbReference type="STRING" id="1217721.HY57_16385"/>
<dbReference type="EC" id="5.2.1.8" evidence="1"/>
<feature type="chain" id="PRO_5001706745" description="peptidylprolyl isomerase" evidence="5">
    <location>
        <begin position="22"/>
        <end position="312"/>
    </location>
</feature>
<evidence type="ECO:0000259" key="6">
    <source>
        <dbReference type="PROSITE" id="PS50072"/>
    </source>
</evidence>
<evidence type="ECO:0000256" key="4">
    <source>
        <dbReference type="SAM" id="MobiDB-lite"/>
    </source>
</evidence>
<evidence type="ECO:0000313" key="7">
    <source>
        <dbReference type="EMBL" id="AIF48702.1"/>
    </source>
</evidence>
<name>A0A075K4S0_9GAMM</name>
<dbReference type="InterPro" id="IPR029000">
    <property type="entry name" value="Cyclophilin-like_dom_sf"/>
</dbReference>
<evidence type="ECO:0000256" key="3">
    <source>
        <dbReference type="ARBA" id="ARBA00023235"/>
    </source>
</evidence>
<proteinExistence type="predicted"/>
<sequence>MLLRHCLALALAATLSATVAADEAKPAHTPSPKDLLAKSQPQEWRVPDPRNVLVMQLPQGRVLIELAPDFTPLHVANIRTMAHEHYYDGLVIERVQDNFVTQWGDAANEDESGDKSKLKPLGSAKDRLPPEYTRPYDAKLPFTALKDGDFYAPEVGFSEGFPAARDKAHQQQWLTHCYGMVGVGRDIDPETGSGSELYAVIGQAPRALDRNIALVGRVLQGMEYLSGLPRGTGPMGFYEKPEQRIAIRSVRLASDLPAEERPNVEVLRTDSVTFAALVDAKRNRFDDFYRLPAGKVDVCSVNIPVRDAKTSH</sequence>
<keyword evidence="5" id="KW-0732">Signal</keyword>
<feature type="signal peptide" evidence="5">
    <location>
        <begin position="1"/>
        <end position="21"/>
    </location>
</feature>
<feature type="region of interest" description="Disordered" evidence="4">
    <location>
        <begin position="105"/>
        <end position="132"/>
    </location>
</feature>
<keyword evidence="2" id="KW-0697">Rotamase</keyword>
<evidence type="ECO:0000256" key="1">
    <source>
        <dbReference type="ARBA" id="ARBA00013194"/>
    </source>
</evidence>
<dbReference type="PATRIC" id="fig|1217721.7.peg.3362"/>
<feature type="domain" description="PPIase cyclophilin-type" evidence="6">
    <location>
        <begin position="49"/>
        <end position="252"/>
    </location>
</feature>
<feature type="region of interest" description="Disordered" evidence="4">
    <location>
        <begin position="22"/>
        <end position="42"/>
    </location>
</feature>
<dbReference type="Pfam" id="PF00160">
    <property type="entry name" value="Pro_isomerase"/>
    <property type="match status" value="1"/>
</dbReference>
<dbReference type="PANTHER" id="PTHR43246">
    <property type="entry name" value="PEPTIDYL-PROLYL CIS-TRANS ISOMERASE CYP38, CHLOROPLASTIC"/>
    <property type="match status" value="1"/>
</dbReference>
<keyword evidence="3 7" id="KW-0413">Isomerase</keyword>
<evidence type="ECO:0000313" key="8">
    <source>
        <dbReference type="Proteomes" id="UP000027987"/>
    </source>
</evidence>
<dbReference type="PROSITE" id="PS50072">
    <property type="entry name" value="CSA_PPIASE_2"/>
    <property type="match status" value="1"/>
</dbReference>